<accession>A0A562KRL8</accession>
<sequence length="70" mass="7040">MGIASQSRSAKAQELAGKPAKTDGRISATALPEFTCIAQHPFGGEGGTANVVTSRDYEACAMAGISGPSI</sequence>
<proteinExistence type="predicted"/>
<reference evidence="2 3" key="1">
    <citation type="journal article" date="2015" name="Stand. Genomic Sci.">
        <title>Genomic Encyclopedia of Bacterial and Archaeal Type Strains, Phase III: the genomes of soil and plant-associated and newly described type strains.</title>
        <authorList>
            <person name="Whitman W.B."/>
            <person name="Woyke T."/>
            <person name="Klenk H.P."/>
            <person name="Zhou Y."/>
            <person name="Lilburn T.G."/>
            <person name="Beck B.J."/>
            <person name="De Vos P."/>
            <person name="Vandamme P."/>
            <person name="Eisen J.A."/>
            <person name="Garrity G."/>
            <person name="Hugenholtz P."/>
            <person name="Kyrpides N.C."/>
        </authorList>
    </citation>
    <scope>NUCLEOTIDE SEQUENCE [LARGE SCALE GENOMIC DNA]</scope>
    <source>
        <strain evidence="2 3">CGMCC 1.10947</strain>
    </source>
</reference>
<dbReference type="AlphaFoldDB" id="A0A562KRL8"/>
<comment type="caution">
    <text evidence="2">The sequence shown here is derived from an EMBL/GenBank/DDBJ whole genome shotgun (WGS) entry which is preliminary data.</text>
</comment>
<feature type="region of interest" description="Disordered" evidence="1">
    <location>
        <begin position="1"/>
        <end position="24"/>
    </location>
</feature>
<name>A0A562KRL8_9BRAD</name>
<protein>
    <submittedName>
        <fullName evidence="2">Uncharacterized protein</fullName>
    </submittedName>
</protein>
<keyword evidence="3" id="KW-1185">Reference proteome</keyword>
<gene>
    <name evidence="2" type="ORF">IQ17_06143</name>
</gene>
<evidence type="ECO:0000256" key="1">
    <source>
        <dbReference type="SAM" id="MobiDB-lite"/>
    </source>
</evidence>
<dbReference type="Proteomes" id="UP000317176">
    <property type="component" value="Unassembled WGS sequence"/>
</dbReference>
<dbReference type="EMBL" id="VLKL01000025">
    <property type="protein sequence ID" value="TWH97905.1"/>
    <property type="molecule type" value="Genomic_DNA"/>
</dbReference>
<feature type="compositionally biased region" description="Polar residues" evidence="1">
    <location>
        <begin position="1"/>
        <end position="10"/>
    </location>
</feature>
<dbReference type="RefSeq" id="WP_145641583.1">
    <property type="nucleotide sequence ID" value="NZ_CP088014.1"/>
</dbReference>
<organism evidence="2 3">
    <name type="scientific">Bradyrhizobium daqingense</name>
    <dbReference type="NCBI Taxonomy" id="993502"/>
    <lineage>
        <taxon>Bacteria</taxon>
        <taxon>Pseudomonadati</taxon>
        <taxon>Pseudomonadota</taxon>
        <taxon>Alphaproteobacteria</taxon>
        <taxon>Hyphomicrobiales</taxon>
        <taxon>Nitrobacteraceae</taxon>
        <taxon>Bradyrhizobium</taxon>
    </lineage>
</organism>
<evidence type="ECO:0000313" key="3">
    <source>
        <dbReference type="Proteomes" id="UP000317176"/>
    </source>
</evidence>
<evidence type="ECO:0000313" key="2">
    <source>
        <dbReference type="EMBL" id="TWH97905.1"/>
    </source>
</evidence>